<keyword evidence="6 10" id="KW-1133">Transmembrane helix</keyword>
<evidence type="ECO:0000313" key="12">
    <source>
        <dbReference type="Proteomes" id="UP001500956"/>
    </source>
</evidence>
<feature type="transmembrane region" description="Helical" evidence="10">
    <location>
        <begin position="28"/>
        <end position="47"/>
    </location>
</feature>
<dbReference type="RefSeq" id="WP_172152673.1">
    <property type="nucleotide sequence ID" value="NZ_BAABID010000018.1"/>
</dbReference>
<keyword evidence="4" id="KW-1003">Cell membrane</keyword>
<feature type="transmembrane region" description="Helical" evidence="10">
    <location>
        <begin position="98"/>
        <end position="118"/>
    </location>
</feature>
<comment type="subcellular location">
    <subcellularLocation>
        <location evidence="1">Cell membrane</location>
        <topology evidence="1">Multi-pass membrane protein</topology>
    </subcellularLocation>
</comment>
<feature type="transmembrane region" description="Helical" evidence="10">
    <location>
        <begin position="163"/>
        <end position="182"/>
    </location>
</feature>
<evidence type="ECO:0000256" key="5">
    <source>
        <dbReference type="ARBA" id="ARBA00022692"/>
    </source>
</evidence>
<evidence type="ECO:0000256" key="8">
    <source>
        <dbReference type="RuleBase" id="RU000477"/>
    </source>
</evidence>
<dbReference type="InterPro" id="IPR034294">
    <property type="entry name" value="Aquaporin_transptr"/>
</dbReference>
<evidence type="ECO:0000256" key="10">
    <source>
        <dbReference type="SAM" id="Phobius"/>
    </source>
</evidence>
<dbReference type="Proteomes" id="UP001500956">
    <property type="component" value="Unassembled WGS sequence"/>
</dbReference>
<feature type="transmembrane region" description="Helical" evidence="10">
    <location>
        <begin position="54"/>
        <end position="78"/>
    </location>
</feature>
<organism evidence="11 12">
    <name type="scientific">Isoptericola chiayiensis</name>
    <dbReference type="NCBI Taxonomy" id="579446"/>
    <lineage>
        <taxon>Bacteria</taxon>
        <taxon>Bacillati</taxon>
        <taxon>Actinomycetota</taxon>
        <taxon>Actinomycetes</taxon>
        <taxon>Micrococcales</taxon>
        <taxon>Promicromonosporaceae</taxon>
        <taxon>Isoptericola</taxon>
    </lineage>
</organism>
<evidence type="ECO:0000256" key="7">
    <source>
        <dbReference type="ARBA" id="ARBA00023136"/>
    </source>
</evidence>
<comment type="similarity">
    <text evidence="2 8">Belongs to the MIP/aquaporin (TC 1.A.8) family.</text>
</comment>
<comment type="caution">
    <text evidence="11">The sequence shown here is derived from an EMBL/GenBank/DDBJ whole genome shotgun (WGS) entry which is preliminary data.</text>
</comment>
<dbReference type="PROSITE" id="PS00221">
    <property type="entry name" value="MIP"/>
    <property type="match status" value="1"/>
</dbReference>
<evidence type="ECO:0000256" key="2">
    <source>
        <dbReference type="ARBA" id="ARBA00006175"/>
    </source>
</evidence>
<feature type="compositionally biased region" description="Acidic residues" evidence="9">
    <location>
        <begin position="323"/>
        <end position="333"/>
    </location>
</feature>
<evidence type="ECO:0000256" key="3">
    <source>
        <dbReference type="ARBA" id="ARBA00022448"/>
    </source>
</evidence>
<feature type="transmembrane region" description="Helical" evidence="10">
    <location>
        <begin position="189"/>
        <end position="210"/>
    </location>
</feature>
<dbReference type="InterPro" id="IPR023271">
    <property type="entry name" value="Aquaporin-like"/>
</dbReference>
<evidence type="ECO:0000256" key="6">
    <source>
        <dbReference type="ARBA" id="ARBA00022989"/>
    </source>
</evidence>
<keyword evidence="3 8" id="KW-0813">Transport</keyword>
<feature type="region of interest" description="Disordered" evidence="9">
    <location>
        <begin position="298"/>
        <end position="340"/>
    </location>
</feature>
<reference evidence="12" key="1">
    <citation type="journal article" date="2019" name="Int. J. Syst. Evol. Microbiol.">
        <title>The Global Catalogue of Microorganisms (GCM) 10K type strain sequencing project: providing services to taxonomists for standard genome sequencing and annotation.</title>
        <authorList>
            <consortium name="The Broad Institute Genomics Platform"/>
            <consortium name="The Broad Institute Genome Sequencing Center for Infectious Disease"/>
            <person name="Wu L."/>
            <person name="Ma J."/>
        </authorList>
    </citation>
    <scope>NUCLEOTIDE SEQUENCE [LARGE SCALE GENOMIC DNA]</scope>
    <source>
        <strain evidence="12">JCM 18063</strain>
    </source>
</reference>
<dbReference type="PANTHER" id="PTHR19139:SF199">
    <property type="entry name" value="MIP17260P"/>
    <property type="match status" value="1"/>
</dbReference>
<evidence type="ECO:0000256" key="9">
    <source>
        <dbReference type="SAM" id="MobiDB-lite"/>
    </source>
</evidence>
<dbReference type="Gene3D" id="1.20.1080.10">
    <property type="entry name" value="Glycerol uptake facilitator protein"/>
    <property type="match status" value="1"/>
</dbReference>
<dbReference type="PRINTS" id="PR00783">
    <property type="entry name" value="MINTRINSICP"/>
</dbReference>
<evidence type="ECO:0000313" key="11">
    <source>
        <dbReference type="EMBL" id="GAA4735607.1"/>
    </source>
</evidence>
<gene>
    <name evidence="11" type="ORF">GCM10023216_30700</name>
</gene>
<name>A0ABP8YQ39_9MICO</name>
<evidence type="ECO:0008006" key="13">
    <source>
        <dbReference type="Google" id="ProtNLM"/>
    </source>
</evidence>
<sequence length="340" mass="33965">MAEQTATVRDVETAPPPPRLFTRMAAEAFGTFVLVLGIVGTATFNAANGGSIMTVAFAGGIALIAAIAAVGHLSGGHFNPAVTFGLTLAGRSSWADLLPYWLAQFVGAAACGALLLLIIPGSYGALVGSATSGEVLAATANGYGDHSPMFAVSQGQATFDLGAAAIVEVLIAAIFVGVILGVTNPRAKIGYPAVVIGLTLAALHIVSWLVTNTSFNPARSLASVISPDAWGEGGVGGQLWLFLVAPLVGGALAALFARAFAPVPAVAEPAEGWEAQPGTAPAAAEAATVAAVAAATATAVEEREAVESQAVEHESPSAATEDTTSEGSEEPGDPETPARP</sequence>
<keyword evidence="5 8" id="KW-0812">Transmembrane</keyword>
<protein>
    <recommendedName>
        <fullName evidence="13">MIP family channel protein</fullName>
    </recommendedName>
</protein>
<dbReference type="InterPro" id="IPR022357">
    <property type="entry name" value="MIP_CS"/>
</dbReference>
<feature type="compositionally biased region" description="Basic and acidic residues" evidence="9">
    <location>
        <begin position="300"/>
        <end position="315"/>
    </location>
</feature>
<dbReference type="InterPro" id="IPR000425">
    <property type="entry name" value="MIP"/>
</dbReference>
<dbReference type="EMBL" id="BAABID010000018">
    <property type="protein sequence ID" value="GAA4735607.1"/>
    <property type="molecule type" value="Genomic_DNA"/>
</dbReference>
<feature type="transmembrane region" description="Helical" evidence="10">
    <location>
        <begin position="239"/>
        <end position="257"/>
    </location>
</feature>
<evidence type="ECO:0000256" key="4">
    <source>
        <dbReference type="ARBA" id="ARBA00022475"/>
    </source>
</evidence>
<dbReference type="Pfam" id="PF00230">
    <property type="entry name" value="MIP"/>
    <property type="match status" value="1"/>
</dbReference>
<dbReference type="SUPFAM" id="SSF81338">
    <property type="entry name" value="Aquaporin-like"/>
    <property type="match status" value="1"/>
</dbReference>
<keyword evidence="12" id="KW-1185">Reference proteome</keyword>
<evidence type="ECO:0000256" key="1">
    <source>
        <dbReference type="ARBA" id="ARBA00004651"/>
    </source>
</evidence>
<keyword evidence="7 10" id="KW-0472">Membrane</keyword>
<dbReference type="PANTHER" id="PTHR19139">
    <property type="entry name" value="AQUAPORIN TRANSPORTER"/>
    <property type="match status" value="1"/>
</dbReference>
<proteinExistence type="inferred from homology"/>
<accession>A0ABP8YQ39</accession>